<comment type="caution">
    <text evidence="1">The sequence shown here is derived from an EMBL/GenBank/DDBJ whole genome shotgun (WGS) entry which is preliminary data.</text>
</comment>
<evidence type="ECO:0000313" key="2">
    <source>
        <dbReference type="Proteomes" id="UP001589858"/>
    </source>
</evidence>
<dbReference type="EMBL" id="JBHLTM010000003">
    <property type="protein sequence ID" value="MFC0683063.1"/>
    <property type="molecule type" value="Genomic_DNA"/>
</dbReference>
<organism evidence="1 2">
    <name type="scientific">Novosphingobium clariflavum</name>
    <dbReference type="NCBI Taxonomy" id="2029884"/>
    <lineage>
        <taxon>Bacteria</taxon>
        <taxon>Pseudomonadati</taxon>
        <taxon>Pseudomonadota</taxon>
        <taxon>Alphaproteobacteria</taxon>
        <taxon>Sphingomonadales</taxon>
        <taxon>Sphingomonadaceae</taxon>
        <taxon>Novosphingobium</taxon>
    </lineage>
</organism>
<reference evidence="1 2" key="1">
    <citation type="submission" date="2024-09" db="EMBL/GenBank/DDBJ databases">
        <authorList>
            <person name="Sun Q."/>
            <person name="Mori K."/>
        </authorList>
    </citation>
    <scope>NUCLEOTIDE SEQUENCE [LARGE SCALE GENOMIC DNA]</scope>
    <source>
        <strain evidence="1 2">CICC 11035S</strain>
    </source>
</reference>
<protein>
    <submittedName>
        <fullName evidence="1">Uncharacterized protein</fullName>
    </submittedName>
</protein>
<dbReference type="Proteomes" id="UP001589858">
    <property type="component" value="Unassembled WGS sequence"/>
</dbReference>
<dbReference type="RefSeq" id="WP_267220719.1">
    <property type="nucleotide sequence ID" value="NZ_JAPCWC010000008.1"/>
</dbReference>
<accession>A0ABV6S4M3</accession>
<name>A0ABV6S4M3_9SPHN</name>
<proteinExistence type="predicted"/>
<keyword evidence="2" id="KW-1185">Reference proteome</keyword>
<evidence type="ECO:0000313" key="1">
    <source>
        <dbReference type="EMBL" id="MFC0683063.1"/>
    </source>
</evidence>
<sequence length="99" mass="10568">MTTYTDQTRRDLRAMLTQNGVAADRASQIADLACHAAEQAMETIMSLTSNGADFGIKMMSFELALQLAMAGMQDLFEKTHKIGAGLGAPQMGAVVTIKS</sequence>
<gene>
    <name evidence="1" type="ORF">ACFFF8_00480</name>
</gene>